<evidence type="ECO:0000256" key="3">
    <source>
        <dbReference type="ARBA" id="ARBA00022448"/>
    </source>
</evidence>
<dbReference type="PANTHER" id="PTHR30269:SF37">
    <property type="entry name" value="MEMBRANE TRANSPORTER PROTEIN"/>
    <property type="match status" value="1"/>
</dbReference>
<dbReference type="Proteomes" id="UP000773614">
    <property type="component" value="Unassembled WGS sequence"/>
</dbReference>
<keyword evidence="4 8" id="KW-1003">Cell membrane</keyword>
<evidence type="ECO:0000256" key="1">
    <source>
        <dbReference type="ARBA" id="ARBA00004651"/>
    </source>
</evidence>
<evidence type="ECO:0000256" key="7">
    <source>
        <dbReference type="ARBA" id="ARBA00023136"/>
    </source>
</evidence>
<keyword evidence="3" id="KW-0813">Transport</keyword>
<dbReference type="Pfam" id="PF01925">
    <property type="entry name" value="TauE"/>
    <property type="match status" value="1"/>
</dbReference>
<proteinExistence type="inferred from homology"/>
<accession>A0A964WSM0</accession>
<evidence type="ECO:0000256" key="4">
    <source>
        <dbReference type="ARBA" id="ARBA00022475"/>
    </source>
</evidence>
<sequence length="254" mass="27132">MDASLHSFAFYAVALPAVFLLGLSKGGFAGIGLLSLPLIALVIPPLQAASVMLPILIVQDMVGVYAYRRSWDGWNLMILVPGAIVGILAAYLLAAEVSEAGVEFVLGIISVLFAARQLFILAGGRAAPAHRPGSLFGFLCGIGSGFTSMIAHAGAPPFQMFLIPQKLPRDVFVGTGIIFFAAVNLIKVPPFIALGQITHETLVASATLIPFAIISTWIGIWLVRRVSADRFYKIIYTLLLLVGIQLIWNGWTGL</sequence>
<feature type="transmembrane region" description="Helical" evidence="8">
    <location>
        <begin position="135"/>
        <end position="155"/>
    </location>
</feature>
<evidence type="ECO:0000256" key="5">
    <source>
        <dbReference type="ARBA" id="ARBA00022692"/>
    </source>
</evidence>
<evidence type="ECO:0000313" key="9">
    <source>
        <dbReference type="EMBL" id="MYZ47016.1"/>
    </source>
</evidence>
<feature type="transmembrane region" description="Helical" evidence="8">
    <location>
        <begin position="31"/>
        <end position="56"/>
    </location>
</feature>
<dbReference type="RefSeq" id="WP_161139357.1">
    <property type="nucleotide sequence ID" value="NZ_SPKJ01000008.1"/>
</dbReference>
<dbReference type="OrthoDB" id="7028171at2"/>
<protein>
    <recommendedName>
        <fullName evidence="8">Probable membrane transporter protein</fullName>
    </recommendedName>
</protein>
<evidence type="ECO:0000256" key="8">
    <source>
        <dbReference type="RuleBase" id="RU363041"/>
    </source>
</evidence>
<comment type="similarity">
    <text evidence="2 8">Belongs to the 4-toluene sulfonate uptake permease (TSUP) (TC 2.A.102) family.</text>
</comment>
<evidence type="ECO:0000313" key="10">
    <source>
        <dbReference type="Proteomes" id="UP000773614"/>
    </source>
</evidence>
<dbReference type="InterPro" id="IPR002781">
    <property type="entry name" value="TM_pro_TauE-like"/>
</dbReference>
<comment type="caution">
    <text evidence="9">The sequence shown here is derived from an EMBL/GenBank/DDBJ whole genome shotgun (WGS) entry which is preliminary data.</text>
</comment>
<keyword evidence="5 8" id="KW-0812">Transmembrane</keyword>
<feature type="transmembrane region" description="Helical" evidence="8">
    <location>
        <begin position="167"/>
        <end position="186"/>
    </location>
</feature>
<organism evidence="9 10">
    <name type="scientific">Propylenella binzhouense</name>
    <dbReference type="NCBI Taxonomy" id="2555902"/>
    <lineage>
        <taxon>Bacteria</taxon>
        <taxon>Pseudomonadati</taxon>
        <taxon>Pseudomonadota</taxon>
        <taxon>Alphaproteobacteria</taxon>
        <taxon>Hyphomicrobiales</taxon>
        <taxon>Propylenellaceae</taxon>
        <taxon>Propylenella</taxon>
    </lineage>
</organism>
<keyword evidence="7 8" id="KW-0472">Membrane</keyword>
<keyword evidence="10" id="KW-1185">Reference proteome</keyword>
<name>A0A964WSM0_9HYPH</name>
<dbReference type="GO" id="GO:0005886">
    <property type="term" value="C:plasma membrane"/>
    <property type="evidence" value="ECO:0007669"/>
    <property type="project" value="UniProtKB-SubCell"/>
</dbReference>
<feature type="transmembrane region" description="Helical" evidence="8">
    <location>
        <begin position="201"/>
        <end position="222"/>
    </location>
</feature>
<feature type="transmembrane region" description="Helical" evidence="8">
    <location>
        <begin position="234"/>
        <end position="251"/>
    </location>
</feature>
<evidence type="ECO:0000256" key="2">
    <source>
        <dbReference type="ARBA" id="ARBA00009142"/>
    </source>
</evidence>
<dbReference type="AlphaFoldDB" id="A0A964WSM0"/>
<evidence type="ECO:0000256" key="6">
    <source>
        <dbReference type="ARBA" id="ARBA00022989"/>
    </source>
</evidence>
<reference evidence="9" key="1">
    <citation type="submission" date="2019-03" db="EMBL/GenBank/DDBJ databases">
        <title>Afifella sp. nov., isolated from activated sludge.</title>
        <authorList>
            <person name="Li Q."/>
            <person name="Liu Y."/>
        </authorList>
    </citation>
    <scope>NUCLEOTIDE SEQUENCE</scope>
    <source>
        <strain evidence="9">L72</strain>
    </source>
</reference>
<comment type="subcellular location">
    <subcellularLocation>
        <location evidence="1 8">Cell membrane</location>
        <topology evidence="1 8">Multi-pass membrane protein</topology>
    </subcellularLocation>
</comment>
<feature type="transmembrane region" description="Helical" evidence="8">
    <location>
        <begin position="76"/>
        <end position="94"/>
    </location>
</feature>
<feature type="transmembrane region" description="Helical" evidence="8">
    <location>
        <begin position="101"/>
        <end position="123"/>
    </location>
</feature>
<dbReference type="EMBL" id="SPKJ01000008">
    <property type="protein sequence ID" value="MYZ47016.1"/>
    <property type="molecule type" value="Genomic_DNA"/>
</dbReference>
<gene>
    <name evidence="9" type="ORF">E4O86_04730</name>
</gene>
<dbReference type="InterPro" id="IPR052017">
    <property type="entry name" value="TSUP"/>
</dbReference>
<dbReference type="PANTHER" id="PTHR30269">
    <property type="entry name" value="TRANSMEMBRANE PROTEIN YFCA"/>
    <property type="match status" value="1"/>
</dbReference>
<feature type="transmembrane region" description="Helical" evidence="8">
    <location>
        <begin position="6"/>
        <end position="24"/>
    </location>
</feature>
<keyword evidence="6 8" id="KW-1133">Transmembrane helix</keyword>